<dbReference type="PANTHER" id="PTHR43817">
    <property type="entry name" value="GLYCOSYL HYDROLASE"/>
    <property type="match status" value="1"/>
</dbReference>
<dbReference type="SUPFAM" id="SSF75005">
    <property type="entry name" value="Arabinanase/levansucrase/invertase"/>
    <property type="match status" value="1"/>
</dbReference>
<gene>
    <name evidence="7" type="ORF">PZE19_27980</name>
</gene>
<evidence type="ECO:0000313" key="7">
    <source>
        <dbReference type="EMBL" id="MDG3007621.1"/>
    </source>
</evidence>
<dbReference type="InterPro" id="IPR023296">
    <property type="entry name" value="Glyco_hydro_beta-prop_sf"/>
</dbReference>
<dbReference type="EMBL" id="JARRAG010000002">
    <property type="protein sequence ID" value="MDG3007621.1"/>
    <property type="molecule type" value="Genomic_DNA"/>
</dbReference>
<dbReference type="RefSeq" id="WP_277863895.1">
    <property type="nucleotide sequence ID" value="NZ_JARRAG010000002.1"/>
</dbReference>
<organism evidence="7 8">
    <name type="scientific">Paludisphaera mucosa</name>
    <dbReference type="NCBI Taxonomy" id="3030827"/>
    <lineage>
        <taxon>Bacteria</taxon>
        <taxon>Pseudomonadati</taxon>
        <taxon>Planctomycetota</taxon>
        <taxon>Planctomycetia</taxon>
        <taxon>Isosphaerales</taxon>
        <taxon>Isosphaeraceae</taxon>
        <taxon>Paludisphaera</taxon>
    </lineage>
</organism>
<feature type="chain" id="PRO_5045250542" evidence="6">
    <location>
        <begin position="22"/>
        <end position="484"/>
    </location>
</feature>
<dbReference type="Gene3D" id="2.115.10.20">
    <property type="entry name" value="Glycosyl hydrolase domain, family 43"/>
    <property type="match status" value="1"/>
</dbReference>
<evidence type="ECO:0000256" key="6">
    <source>
        <dbReference type="SAM" id="SignalP"/>
    </source>
</evidence>
<dbReference type="SUPFAM" id="SSF49785">
    <property type="entry name" value="Galactose-binding domain-like"/>
    <property type="match status" value="1"/>
</dbReference>
<keyword evidence="2 6" id="KW-0732">Signal</keyword>
<keyword evidence="4 5" id="KW-0326">Glycosidase</keyword>
<feature type="signal peptide" evidence="6">
    <location>
        <begin position="1"/>
        <end position="21"/>
    </location>
</feature>
<evidence type="ECO:0000256" key="2">
    <source>
        <dbReference type="ARBA" id="ARBA00022729"/>
    </source>
</evidence>
<sequence length="484" mass="51823">MSKTMLLLGTILAVATGDAGAQEVRDFHNIVAPSGADPWVLRHDDGWYYVTHTTGRNVVLRRSKTISGLGGAESRVVWEPTPGTPFSRDVWAPEVHHLRGRWYIYVAADDGENANHRMVVLENPAADPFDGAFLLNGKIADPASDRWAIDGSVLRMGAGESERLYFVWSGWEGDRNVDQRIYIAPMGDPLTISGPRVELSRPTFPWETAAGPPTINEGPQPLIRDGRVFLVYSAAGSWSDSYCLGMLALKAGADPLDPAAWMKTGKPVFASGDGVVAPGHCSFTKSPDGMQDWIVYHAAKRPGSGWSRSIRAQPFGWDAEGLPDFGVPKSPDRPIPLPSGEPGRLRFEAEAARLEGPARAVGDDGSGGSKVVGLTGPEARVTFDVGVEKAGTYVGAVRYRTDPAAADDRIDQRLLVNGRPAGTIAYADSGGGRWSVAFARLPLHAGPNRVSFAPGHGRAEIDSLDVILDPPGAVVPPPETQDAR</sequence>
<dbReference type="Gene3D" id="2.60.120.260">
    <property type="entry name" value="Galactose-binding domain-like"/>
    <property type="match status" value="1"/>
</dbReference>
<evidence type="ECO:0000256" key="1">
    <source>
        <dbReference type="ARBA" id="ARBA00009865"/>
    </source>
</evidence>
<dbReference type="PANTHER" id="PTHR43817:SF1">
    <property type="entry name" value="HYDROLASE, FAMILY 43, PUTATIVE (AFU_ORTHOLOGUE AFUA_3G01660)-RELATED"/>
    <property type="match status" value="1"/>
</dbReference>
<evidence type="ECO:0000256" key="3">
    <source>
        <dbReference type="ARBA" id="ARBA00022801"/>
    </source>
</evidence>
<dbReference type="CDD" id="cd18820">
    <property type="entry name" value="GH43_LbAraf43-like"/>
    <property type="match status" value="1"/>
</dbReference>
<name>A0ABT6FJ64_9BACT</name>
<dbReference type="Proteomes" id="UP001216907">
    <property type="component" value="Unassembled WGS sequence"/>
</dbReference>
<dbReference type="Pfam" id="PF04616">
    <property type="entry name" value="Glyco_hydro_43"/>
    <property type="match status" value="1"/>
</dbReference>
<dbReference type="InterPro" id="IPR006710">
    <property type="entry name" value="Glyco_hydro_43"/>
</dbReference>
<accession>A0ABT6FJ64</accession>
<dbReference type="InterPro" id="IPR008979">
    <property type="entry name" value="Galactose-bd-like_sf"/>
</dbReference>
<evidence type="ECO:0000256" key="5">
    <source>
        <dbReference type="RuleBase" id="RU361187"/>
    </source>
</evidence>
<evidence type="ECO:0000313" key="8">
    <source>
        <dbReference type="Proteomes" id="UP001216907"/>
    </source>
</evidence>
<reference evidence="7 8" key="1">
    <citation type="submission" date="2023-03" db="EMBL/GenBank/DDBJ databases">
        <title>Paludisphaera mucosa sp. nov. a novel planctomycete from northern fen.</title>
        <authorList>
            <person name="Ivanova A."/>
        </authorList>
    </citation>
    <scope>NUCLEOTIDE SEQUENCE [LARGE SCALE GENOMIC DNA]</scope>
    <source>
        <strain evidence="7 8">Pla2</strain>
    </source>
</reference>
<comment type="caution">
    <text evidence="7">The sequence shown here is derived from an EMBL/GenBank/DDBJ whole genome shotgun (WGS) entry which is preliminary data.</text>
</comment>
<evidence type="ECO:0000256" key="4">
    <source>
        <dbReference type="ARBA" id="ARBA00023295"/>
    </source>
</evidence>
<comment type="similarity">
    <text evidence="1 5">Belongs to the glycosyl hydrolase 43 family.</text>
</comment>
<proteinExistence type="inferred from homology"/>
<keyword evidence="3 5" id="KW-0378">Hydrolase</keyword>
<protein>
    <submittedName>
        <fullName evidence="7">Family 43 glycosylhydrolase</fullName>
    </submittedName>
</protein>
<keyword evidence="8" id="KW-1185">Reference proteome</keyword>